<sequence length="242" mass="27449">MKDKDELVKDKGSGVHHYGDSFICATDGSGHATPGNKSPLEILVDASEGFIPLWAKNQVLRWTFDELSVSYFKHPEALKNYVRELLGEALLHWGDAAPIRFSENADNSDFQIDLRQSDNCNAHGCVLASAFFPDSGRHQLVVYPKMFGLRRKEQVETMMHELGHVFGLRHFFAKISEAAWPAKIFGDHKPFSIMNYGSKSVLTHEDKRDLKELYEMAWRGDLIEINGTRIHFVTPFHAMGIT</sequence>
<accession>A0A831QRM4</accession>
<keyword evidence="4" id="KW-0862">Zinc</keyword>
<evidence type="ECO:0000256" key="4">
    <source>
        <dbReference type="ARBA" id="ARBA00022833"/>
    </source>
</evidence>
<evidence type="ECO:0000256" key="1">
    <source>
        <dbReference type="ARBA" id="ARBA00022670"/>
    </source>
</evidence>
<dbReference type="InterPro" id="IPR001818">
    <property type="entry name" value="Pept_M10_metallopeptidase"/>
</dbReference>
<dbReference type="Pfam" id="PF00413">
    <property type="entry name" value="Peptidase_M10"/>
    <property type="match status" value="1"/>
</dbReference>
<evidence type="ECO:0000256" key="2">
    <source>
        <dbReference type="ARBA" id="ARBA00022723"/>
    </source>
</evidence>
<dbReference type="InterPro" id="IPR024079">
    <property type="entry name" value="MetalloPept_cat_dom_sf"/>
</dbReference>
<dbReference type="GO" id="GO:0004222">
    <property type="term" value="F:metalloendopeptidase activity"/>
    <property type="evidence" value="ECO:0007669"/>
    <property type="project" value="InterPro"/>
</dbReference>
<dbReference type="SUPFAM" id="SSF55486">
    <property type="entry name" value="Metalloproteases ('zincins'), catalytic domain"/>
    <property type="match status" value="1"/>
</dbReference>
<name>A0A831QRM4_9FLAO</name>
<dbReference type="InterPro" id="IPR006026">
    <property type="entry name" value="Peptidase_Metallo"/>
</dbReference>
<evidence type="ECO:0000259" key="5">
    <source>
        <dbReference type="SMART" id="SM00235"/>
    </source>
</evidence>
<comment type="caution">
    <text evidence="6">The sequence shown here is derived from an EMBL/GenBank/DDBJ whole genome shotgun (WGS) entry which is preliminary data.</text>
</comment>
<dbReference type="GO" id="GO:0008270">
    <property type="term" value="F:zinc ion binding"/>
    <property type="evidence" value="ECO:0007669"/>
    <property type="project" value="InterPro"/>
</dbReference>
<dbReference type="SMART" id="SM00235">
    <property type="entry name" value="ZnMc"/>
    <property type="match status" value="1"/>
</dbReference>
<dbReference type="AlphaFoldDB" id="A0A831QRM4"/>
<dbReference type="Gene3D" id="3.40.390.10">
    <property type="entry name" value="Collagenase (Catalytic Domain)"/>
    <property type="match status" value="1"/>
</dbReference>
<dbReference type="GO" id="GO:0006508">
    <property type="term" value="P:proteolysis"/>
    <property type="evidence" value="ECO:0007669"/>
    <property type="project" value="UniProtKB-KW"/>
</dbReference>
<dbReference type="GO" id="GO:0031012">
    <property type="term" value="C:extracellular matrix"/>
    <property type="evidence" value="ECO:0007669"/>
    <property type="project" value="InterPro"/>
</dbReference>
<keyword evidence="1" id="KW-0645">Protease</keyword>
<keyword evidence="3" id="KW-0378">Hydrolase</keyword>
<organism evidence="6">
    <name type="scientific">Pricia antarctica</name>
    <dbReference type="NCBI Taxonomy" id="641691"/>
    <lineage>
        <taxon>Bacteria</taxon>
        <taxon>Pseudomonadati</taxon>
        <taxon>Bacteroidota</taxon>
        <taxon>Flavobacteriia</taxon>
        <taxon>Flavobacteriales</taxon>
        <taxon>Flavobacteriaceae</taxon>
        <taxon>Pricia</taxon>
    </lineage>
</organism>
<protein>
    <submittedName>
        <fullName evidence="6">Matrix metalloproteinase-11</fullName>
    </submittedName>
</protein>
<keyword evidence="2" id="KW-0479">Metal-binding</keyword>
<dbReference type="EMBL" id="DRGL01000051">
    <property type="protein sequence ID" value="HEA22060.1"/>
    <property type="molecule type" value="Genomic_DNA"/>
</dbReference>
<evidence type="ECO:0000256" key="3">
    <source>
        <dbReference type="ARBA" id="ARBA00022801"/>
    </source>
</evidence>
<evidence type="ECO:0000313" key="6">
    <source>
        <dbReference type="EMBL" id="HEA22060.1"/>
    </source>
</evidence>
<dbReference type="Proteomes" id="UP000886191">
    <property type="component" value="Unassembled WGS sequence"/>
</dbReference>
<gene>
    <name evidence="6" type="ORF">ENH87_14230</name>
</gene>
<reference evidence="6" key="1">
    <citation type="journal article" date="2020" name="mSystems">
        <title>Genome- and Community-Level Interaction Insights into Carbon Utilization and Element Cycling Functions of Hydrothermarchaeota in Hydrothermal Sediment.</title>
        <authorList>
            <person name="Zhou Z."/>
            <person name="Liu Y."/>
            <person name="Xu W."/>
            <person name="Pan J."/>
            <person name="Luo Z.H."/>
            <person name="Li M."/>
        </authorList>
    </citation>
    <scope>NUCLEOTIDE SEQUENCE [LARGE SCALE GENOMIC DNA]</scope>
    <source>
        <strain evidence="6">HyVt-345</strain>
    </source>
</reference>
<proteinExistence type="predicted"/>
<feature type="domain" description="Peptidase metallopeptidase" evidence="5">
    <location>
        <begin position="58"/>
        <end position="216"/>
    </location>
</feature>